<reference key="2">
    <citation type="submission" date="2011-10" db="EMBL/GenBank/DDBJ databases">
        <title>The genome and transcriptome sequence of Clonorchis sinensis provide insights into the carcinogenic liver fluke.</title>
        <authorList>
            <person name="Wang X."/>
            <person name="Huang Y."/>
            <person name="Chen W."/>
            <person name="Liu H."/>
            <person name="Guo L."/>
            <person name="Chen Y."/>
            <person name="Luo F."/>
            <person name="Zhou W."/>
            <person name="Sun J."/>
            <person name="Mao Q."/>
            <person name="Liang P."/>
            <person name="Zhou C."/>
            <person name="Tian Y."/>
            <person name="Men J."/>
            <person name="Lv X."/>
            <person name="Huang L."/>
            <person name="Zhou J."/>
            <person name="Hu Y."/>
            <person name="Li R."/>
            <person name="Zhang F."/>
            <person name="Lei H."/>
            <person name="Li X."/>
            <person name="Hu X."/>
            <person name="Liang C."/>
            <person name="Xu J."/>
            <person name="Wu Z."/>
            <person name="Yu X."/>
        </authorList>
    </citation>
    <scope>NUCLEOTIDE SEQUENCE</scope>
    <source>
        <strain>Henan</strain>
    </source>
</reference>
<reference evidence="1" key="1">
    <citation type="journal article" date="2011" name="Genome Biol.">
        <title>The draft genome of the carcinogenic human liver fluke Clonorchis sinensis.</title>
        <authorList>
            <person name="Wang X."/>
            <person name="Chen W."/>
            <person name="Huang Y."/>
            <person name="Sun J."/>
            <person name="Men J."/>
            <person name="Liu H."/>
            <person name="Luo F."/>
            <person name="Guo L."/>
            <person name="Lv X."/>
            <person name="Deng C."/>
            <person name="Zhou C."/>
            <person name="Fan Y."/>
            <person name="Li X."/>
            <person name="Huang L."/>
            <person name="Hu Y."/>
            <person name="Liang C."/>
            <person name="Hu X."/>
            <person name="Xu J."/>
            <person name="Yu X."/>
        </authorList>
    </citation>
    <scope>NUCLEOTIDE SEQUENCE [LARGE SCALE GENOMIC DNA]</scope>
    <source>
        <strain evidence="1">Henan</strain>
    </source>
</reference>
<dbReference type="Proteomes" id="UP000008909">
    <property type="component" value="Unassembled WGS sequence"/>
</dbReference>
<evidence type="ECO:0000313" key="1">
    <source>
        <dbReference type="EMBL" id="GAA57069.1"/>
    </source>
</evidence>
<evidence type="ECO:0000313" key="2">
    <source>
        <dbReference type="Proteomes" id="UP000008909"/>
    </source>
</evidence>
<keyword evidence="2" id="KW-1185">Reference proteome</keyword>
<gene>
    <name evidence="1" type="ORF">CLF_112085</name>
</gene>
<accession>G7YVT9</accession>
<sequence length="162" mass="18483">MHTVISTTQAQKLQRNRSTFHTLSDISKPELKFEMMKRIPHLSNLLRSLKVIEHTRRSHEKNEVTSAIDSSLDPISRFAVLSMTLLLSASYDAVAYESCFYQLRLKAMRLCPSILSDKRYVVRLPYGALYKHTNEYTQKLVVEGGNLLLKLNPTVGTLRGSD</sequence>
<proteinExistence type="predicted"/>
<dbReference type="EMBL" id="DF144521">
    <property type="protein sequence ID" value="GAA57069.1"/>
    <property type="molecule type" value="Genomic_DNA"/>
</dbReference>
<organism evidence="1 2">
    <name type="scientific">Clonorchis sinensis</name>
    <name type="common">Chinese liver fluke</name>
    <dbReference type="NCBI Taxonomy" id="79923"/>
    <lineage>
        <taxon>Eukaryota</taxon>
        <taxon>Metazoa</taxon>
        <taxon>Spiralia</taxon>
        <taxon>Lophotrochozoa</taxon>
        <taxon>Platyhelminthes</taxon>
        <taxon>Trematoda</taxon>
        <taxon>Digenea</taxon>
        <taxon>Opisthorchiida</taxon>
        <taxon>Opisthorchiata</taxon>
        <taxon>Opisthorchiidae</taxon>
        <taxon>Clonorchis</taxon>
    </lineage>
</organism>
<protein>
    <submittedName>
        <fullName evidence="1">Uncharacterized protein</fullName>
    </submittedName>
</protein>
<name>G7YVT9_CLOSI</name>
<dbReference type="AlphaFoldDB" id="G7YVT9"/>